<feature type="region of interest" description="Disordered" evidence="1">
    <location>
        <begin position="319"/>
        <end position="342"/>
    </location>
</feature>
<sequence>MEVSTTKVDFEAVEPVMGKNWYFSAERKEYSRGADKGKRVIWFLHNPDKDERCLRRERVTSMVVQVLKNPIGHALKICKMHTNVVQTIFIPEGRDRKAWIRLEEALTEYRKGPTKVSQGNGQWTCTVGEPLRAPPLINYPTRSVNQQVAGGIAQRRAETIAWPAVIAPTTSSSQPSHVPTPVLESQRVLFIFKVSWSAPWRDVAESMAGNLSKPVALKPVGRDMAVMEYDEPPPQREVCLCEMDGTRPIHITAQERSPMVLAKGLREGVIEGQRNREEVPEIVRGSTTIQNEGWVIPRPLGCWETTGSDSLEKTETLPGEAQGLEMDTEEWQKEQIGLTGPS</sequence>
<protein>
    <submittedName>
        <fullName evidence="2">Uncharacterized protein</fullName>
    </submittedName>
</protein>
<proteinExistence type="predicted"/>
<dbReference type="AlphaFoldDB" id="A0AAP0L5T2"/>
<name>A0AAP0L5T2_9MAGN</name>
<dbReference type="Proteomes" id="UP001419268">
    <property type="component" value="Unassembled WGS sequence"/>
</dbReference>
<comment type="caution">
    <text evidence="2">The sequence shown here is derived from an EMBL/GenBank/DDBJ whole genome shotgun (WGS) entry which is preliminary data.</text>
</comment>
<evidence type="ECO:0000313" key="3">
    <source>
        <dbReference type="Proteomes" id="UP001419268"/>
    </source>
</evidence>
<accession>A0AAP0L5T2</accession>
<dbReference type="EMBL" id="JBBNAG010000001">
    <property type="protein sequence ID" value="KAK9164851.1"/>
    <property type="molecule type" value="Genomic_DNA"/>
</dbReference>
<organism evidence="2 3">
    <name type="scientific">Stephania cephalantha</name>
    <dbReference type="NCBI Taxonomy" id="152367"/>
    <lineage>
        <taxon>Eukaryota</taxon>
        <taxon>Viridiplantae</taxon>
        <taxon>Streptophyta</taxon>
        <taxon>Embryophyta</taxon>
        <taxon>Tracheophyta</taxon>
        <taxon>Spermatophyta</taxon>
        <taxon>Magnoliopsida</taxon>
        <taxon>Ranunculales</taxon>
        <taxon>Menispermaceae</taxon>
        <taxon>Menispermoideae</taxon>
        <taxon>Cissampelideae</taxon>
        <taxon>Stephania</taxon>
    </lineage>
</organism>
<keyword evidence="3" id="KW-1185">Reference proteome</keyword>
<gene>
    <name evidence="2" type="ORF">Scep_000042</name>
</gene>
<reference evidence="2 3" key="1">
    <citation type="submission" date="2024-01" db="EMBL/GenBank/DDBJ databases">
        <title>Genome assemblies of Stephania.</title>
        <authorList>
            <person name="Yang L."/>
        </authorList>
    </citation>
    <scope>NUCLEOTIDE SEQUENCE [LARGE SCALE GENOMIC DNA]</scope>
    <source>
        <strain evidence="2">JXDWG</strain>
        <tissue evidence="2">Leaf</tissue>
    </source>
</reference>
<evidence type="ECO:0000256" key="1">
    <source>
        <dbReference type="SAM" id="MobiDB-lite"/>
    </source>
</evidence>
<evidence type="ECO:0000313" key="2">
    <source>
        <dbReference type="EMBL" id="KAK9164851.1"/>
    </source>
</evidence>